<sequence length="71" mass="8149">MPRGCNQGLSIRQRREPHPSAGRQGVSCRKPRLSVTLFCFILFYFLTQIEVFSIAEEKLLYSIPSQVRPGH</sequence>
<dbReference type="AlphaFoldDB" id="A0A2K1KG12"/>
<reference evidence="3 5" key="1">
    <citation type="journal article" date="2008" name="Science">
        <title>The Physcomitrella genome reveals evolutionary insights into the conquest of land by plants.</title>
        <authorList>
            <person name="Rensing S."/>
            <person name="Lang D."/>
            <person name="Zimmer A."/>
            <person name="Terry A."/>
            <person name="Salamov A."/>
            <person name="Shapiro H."/>
            <person name="Nishiyama T."/>
            <person name="Perroud P.-F."/>
            <person name="Lindquist E."/>
            <person name="Kamisugi Y."/>
            <person name="Tanahashi T."/>
            <person name="Sakakibara K."/>
            <person name="Fujita T."/>
            <person name="Oishi K."/>
            <person name="Shin-I T."/>
            <person name="Kuroki Y."/>
            <person name="Toyoda A."/>
            <person name="Suzuki Y."/>
            <person name="Hashimoto A."/>
            <person name="Yamaguchi K."/>
            <person name="Sugano A."/>
            <person name="Kohara Y."/>
            <person name="Fujiyama A."/>
            <person name="Anterola A."/>
            <person name="Aoki S."/>
            <person name="Ashton N."/>
            <person name="Barbazuk W.B."/>
            <person name="Barker E."/>
            <person name="Bennetzen J."/>
            <person name="Bezanilla M."/>
            <person name="Blankenship R."/>
            <person name="Cho S.H."/>
            <person name="Dutcher S."/>
            <person name="Estelle M."/>
            <person name="Fawcett J.A."/>
            <person name="Gundlach H."/>
            <person name="Hanada K."/>
            <person name="Heyl A."/>
            <person name="Hicks K.A."/>
            <person name="Hugh J."/>
            <person name="Lohr M."/>
            <person name="Mayer K."/>
            <person name="Melkozernov A."/>
            <person name="Murata T."/>
            <person name="Nelson D."/>
            <person name="Pils B."/>
            <person name="Prigge M."/>
            <person name="Reiss B."/>
            <person name="Renner T."/>
            <person name="Rombauts S."/>
            <person name="Rushton P."/>
            <person name="Sanderfoot A."/>
            <person name="Schween G."/>
            <person name="Shiu S.-H."/>
            <person name="Stueber K."/>
            <person name="Theodoulou F.L."/>
            <person name="Tu H."/>
            <person name="Van de Peer Y."/>
            <person name="Verrier P.J."/>
            <person name="Waters E."/>
            <person name="Wood A."/>
            <person name="Yang L."/>
            <person name="Cove D."/>
            <person name="Cuming A."/>
            <person name="Hasebe M."/>
            <person name="Lucas S."/>
            <person name="Mishler D.B."/>
            <person name="Reski R."/>
            <person name="Grigoriev I."/>
            <person name="Quatrano R.S."/>
            <person name="Boore J.L."/>
        </authorList>
    </citation>
    <scope>NUCLEOTIDE SEQUENCE [LARGE SCALE GENOMIC DNA]</scope>
    <source>
        <strain evidence="4 5">cv. Gransden 2004</strain>
    </source>
</reference>
<evidence type="ECO:0000313" key="3">
    <source>
        <dbReference type="EMBL" id="PNR52711.1"/>
    </source>
</evidence>
<dbReference type="InParanoid" id="A0A2K1KG12"/>
<evidence type="ECO:0000313" key="4">
    <source>
        <dbReference type="EnsemblPlants" id="PAC:32977164.CDS.1"/>
    </source>
</evidence>
<keyword evidence="2" id="KW-1133">Transmembrane helix</keyword>
<dbReference type="EnsemblPlants" id="Pp3c6_17395V3.1">
    <property type="protein sequence ID" value="PAC:32977164.CDS.1"/>
    <property type="gene ID" value="Pp3c6_17395"/>
</dbReference>
<protein>
    <submittedName>
        <fullName evidence="3 4">Uncharacterized protein</fullName>
    </submittedName>
</protein>
<feature type="region of interest" description="Disordered" evidence="1">
    <location>
        <begin position="1"/>
        <end position="25"/>
    </location>
</feature>
<keyword evidence="2" id="KW-0812">Transmembrane</keyword>
<dbReference type="Proteomes" id="UP000006727">
    <property type="component" value="Chromosome 6"/>
</dbReference>
<reference evidence="4" key="3">
    <citation type="submission" date="2020-12" db="UniProtKB">
        <authorList>
            <consortium name="EnsemblPlants"/>
        </authorList>
    </citation>
    <scope>IDENTIFICATION</scope>
</reference>
<evidence type="ECO:0000256" key="2">
    <source>
        <dbReference type="SAM" id="Phobius"/>
    </source>
</evidence>
<evidence type="ECO:0000313" key="5">
    <source>
        <dbReference type="Proteomes" id="UP000006727"/>
    </source>
</evidence>
<name>A0A2K1KG12_PHYPA</name>
<organism evidence="3">
    <name type="scientific">Physcomitrium patens</name>
    <name type="common">Spreading-leaved earth moss</name>
    <name type="synonym">Physcomitrella patens</name>
    <dbReference type="NCBI Taxonomy" id="3218"/>
    <lineage>
        <taxon>Eukaryota</taxon>
        <taxon>Viridiplantae</taxon>
        <taxon>Streptophyta</taxon>
        <taxon>Embryophyta</taxon>
        <taxon>Bryophyta</taxon>
        <taxon>Bryophytina</taxon>
        <taxon>Bryopsida</taxon>
        <taxon>Funariidae</taxon>
        <taxon>Funariales</taxon>
        <taxon>Funariaceae</taxon>
        <taxon>Physcomitrium</taxon>
    </lineage>
</organism>
<dbReference type="EMBL" id="ABEU02000006">
    <property type="protein sequence ID" value="PNR52711.1"/>
    <property type="molecule type" value="Genomic_DNA"/>
</dbReference>
<feature type="transmembrane region" description="Helical" evidence="2">
    <location>
        <begin position="33"/>
        <end position="55"/>
    </location>
</feature>
<proteinExistence type="predicted"/>
<reference evidence="3 5" key="2">
    <citation type="journal article" date="2018" name="Plant J.">
        <title>The Physcomitrella patens chromosome-scale assembly reveals moss genome structure and evolution.</title>
        <authorList>
            <person name="Lang D."/>
            <person name="Ullrich K.K."/>
            <person name="Murat F."/>
            <person name="Fuchs J."/>
            <person name="Jenkins J."/>
            <person name="Haas F.B."/>
            <person name="Piednoel M."/>
            <person name="Gundlach H."/>
            <person name="Van Bel M."/>
            <person name="Meyberg R."/>
            <person name="Vives C."/>
            <person name="Morata J."/>
            <person name="Symeonidi A."/>
            <person name="Hiss M."/>
            <person name="Muchero W."/>
            <person name="Kamisugi Y."/>
            <person name="Saleh O."/>
            <person name="Blanc G."/>
            <person name="Decker E.L."/>
            <person name="van Gessel N."/>
            <person name="Grimwood J."/>
            <person name="Hayes R.D."/>
            <person name="Graham S.W."/>
            <person name="Gunter L.E."/>
            <person name="McDaniel S.F."/>
            <person name="Hoernstein S.N.W."/>
            <person name="Larsson A."/>
            <person name="Li F.W."/>
            <person name="Perroud P.F."/>
            <person name="Phillips J."/>
            <person name="Ranjan P."/>
            <person name="Rokshar D.S."/>
            <person name="Rothfels C.J."/>
            <person name="Schneider L."/>
            <person name="Shu S."/>
            <person name="Stevenson D.W."/>
            <person name="Thummler F."/>
            <person name="Tillich M."/>
            <person name="Villarreal Aguilar J.C."/>
            <person name="Widiez T."/>
            <person name="Wong G.K."/>
            <person name="Wymore A."/>
            <person name="Zhang Y."/>
            <person name="Zimmer A.D."/>
            <person name="Quatrano R.S."/>
            <person name="Mayer K.F.X."/>
            <person name="Goodstein D."/>
            <person name="Casacuberta J.M."/>
            <person name="Vandepoele K."/>
            <person name="Reski R."/>
            <person name="Cuming A.C."/>
            <person name="Tuskan G.A."/>
            <person name="Maumus F."/>
            <person name="Salse J."/>
            <person name="Schmutz J."/>
            <person name="Rensing S.A."/>
        </authorList>
    </citation>
    <scope>NUCLEOTIDE SEQUENCE [LARGE SCALE GENOMIC DNA]</scope>
    <source>
        <strain evidence="4 5">cv. Gransden 2004</strain>
    </source>
</reference>
<evidence type="ECO:0000256" key="1">
    <source>
        <dbReference type="SAM" id="MobiDB-lite"/>
    </source>
</evidence>
<keyword evidence="2" id="KW-0472">Membrane</keyword>
<accession>A0A2K1KG12</accession>
<gene>
    <name evidence="3" type="ORF">PHYPA_009086</name>
</gene>
<keyword evidence="5" id="KW-1185">Reference proteome</keyword>
<dbReference type="Gramene" id="Pp3c6_17395V3.1">
    <property type="protein sequence ID" value="PAC:32977164.CDS.1"/>
    <property type="gene ID" value="Pp3c6_17395"/>
</dbReference>